<keyword evidence="2" id="KW-0436">Ligase</keyword>
<dbReference type="FunFam" id="3.30.300.30:FF:000008">
    <property type="entry name" value="2,3-dihydroxybenzoate-AMP ligase"/>
    <property type="match status" value="1"/>
</dbReference>
<evidence type="ECO:0000256" key="7">
    <source>
        <dbReference type="ARBA" id="ARBA00048277"/>
    </source>
</evidence>
<dbReference type="GO" id="GO:0006631">
    <property type="term" value="P:fatty acid metabolic process"/>
    <property type="evidence" value="ECO:0007669"/>
    <property type="project" value="TreeGrafter"/>
</dbReference>
<evidence type="ECO:0000256" key="6">
    <source>
        <dbReference type="ARBA" id="ARBA00047319"/>
    </source>
</evidence>
<feature type="domain" description="AMP-binding enzyme C-terminal" evidence="9">
    <location>
        <begin position="492"/>
        <end position="567"/>
    </location>
</feature>
<dbReference type="Pfam" id="PF00501">
    <property type="entry name" value="AMP-binding"/>
    <property type="match status" value="1"/>
</dbReference>
<proteinExistence type="inferred from homology"/>
<comment type="function">
    <text evidence="3">Acyl-CoA synthases catalyze the initial reaction in fatty acid metabolism, by forming a thioester with CoA. Has some preference toward medium-chain substrates. Plays a role in adipocyte differentiation.</text>
</comment>
<dbReference type="EMBL" id="HBUF01344383">
    <property type="protein sequence ID" value="CAG6707670.1"/>
    <property type="molecule type" value="Transcribed_RNA"/>
</dbReference>
<dbReference type="Pfam" id="PF13193">
    <property type="entry name" value="AMP-binding_C"/>
    <property type="match status" value="1"/>
</dbReference>
<evidence type="ECO:0000259" key="9">
    <source>
        <dbReference type="Pfam" id="PF13193"/>
    </source>
</evidence>
<evidence type="ECO:0000256" key="3">
    <source>
        <dbReference type="ARBA" id="ARBA00037247"/>
    </source>
</evidence>
<evidence type="ECO:0000256" key="1">
    <source>
        <dbReference type="ARBA" id="ARBA00006432"/>
    </source>
</evidence>
<dbReference type="PANTHER" id="PTHR43201">
    <property type="entry name" value="ACYL-COA SYNTHETASE"/>
    <property type="match status" value="1"/>
</dbReference>
<dbReference type="InterPro" id="IPR045851">
    <property type="entry name" value="AMP-bd_C_sf"/>
</dbReference>
<dbReference type="PROSITE" id="PS00455">
    <property type="entry name" value="AMP_BINDING"/>
    <property type="match status" value="1"/>
</dbReference>
<dbReference type="Gene3D" id="3.40.50.12780">
    <property type="entry name" value="N-terminal domain of ligase-like"/>
    <property type="match status" value="1"/>
</dbReference>
<evidence type="ECO:0000259" key="8">
    <source>
        <dbReference type="Pfam" id="PF00501"/>
    </source>
</evidence>
<dbReference type="InterPro" id="IPR042099">
    <property type="entry name" value="ANL_N_sf"/>
</dbReference>
<dbReference type="InterPro" id="IPR025110">
    <property type="entry name" value="AMP-bd_C"/>
</dbReference>
<evidence type="ECO:0000313" key="10">
    <source>
        <dbReference type="EMBL" id="CAG6707670.1"/>
    </source>
</evidence>
<accession>A0A8D8UMU3</accession>
<feature type="domain" description="AMP-dependent synthetase/ligase" evidence="8">
    <location>
        <begin position="45"/>
        <end position="441"/>
    </location>
</feature>
<name>A0A8D8UMU3_9HEMI</name>
<dbReference type="InterPro" id="IPR020845">
    <property type="entry name" value="AMP-binding_CS"/>
</dbReference>
<dbReference type="InterPro" id="IPR000873">
    <property type="entry name" value="AMP-dep_synth/lig_dom"/>
</dbReference>
<dbReference type="GO" id="GO:0031956">
    <property type="term" value="F:medium-chain fatty acid-CoA ligase activity"/>
    <property type="evidence" value="ECO:0007669"/>
    <property type="project" value="UniProtKB-EC"/>
</dbReference>
<dbReference type="AlphaFoldDB" id="A0A8D8UMU3"/>
<dbReference type="EMBL" id="HBUF01344384">
    <property type="protein sequence ID" value="CAG6707672.1"/>
    <property type="molecule type" value="Transcribed_RNA"/>
</dbReference>
<protein>
    <recommendedName>
        <fullName evidence="5">Medium-chain acyl-CoA ligase ACSF2, mitochondrial</fullName>
        <ecNumber evidence="4">6.2.1.2</ecNumber>
    </recommendedName>
</protein>
<comment type="catalytic activity">
    <reaction evidence="6">
        <text>octanoate + ATP + CoA = octanoyl-CoA + AMP + diphosphate</text>
        <dbReference type="Rhea" id="RHEA:33631"/>
        <dbReference type="ChEBI" id="CHEBI:25646"/>
        <dbReference type="ChEBI" id="CHEBI:30616"/>
        <dbReference type="ChEBI" id="CHEBI:33019"/>
        <dbReference type="ChEBI" id="CHEBI:57287"/>
        <dbReference type="ChEBI" id="CHEBI:57386"/>
        <dbReference type="ChEBI" id="CHEBI:456215"/>
    </reaction>
</comment>
<reference evidence="10" key="1">
    <citation type="submission" date="2021-05" db="EMBL/GenBank/DDBJ databases">
        <authorList>
            <person name="Alioto T."/>
            <person name="Alioto T."/>
            <person name="Gomez Garrido J."/>
        </authorList>
    </citation>
    <scope>NUCLEOTIDE SEQUENCE</scope>
</reference>
<sequence>MNSKLLRTTRTSVIYYQLSHNNFSYVHGASNTKFLHNTIAQLVDTSVEKYGSQESCVDVKNNVRLTFEQVNSKANDLASGLLSLGFKPGDRLGLWGPNSAQWQITSLAACKAGLIMVDLNPAYQSQEVLNCIKKVQIKGIVTDESFKTQNYYNLVKAVLPEIDQTPESSPITSQQCPYFTHLIVNSDKQFKGAFRLQDVAVSGNKDSQDIIHKVLKTAQPDDGCLIQFTSGTTGIPKAALLSHFNIVNNSYLGALRLNFDKTVHRICVQVPYFHVFGHVYGILTNIIFGSTLVNASPTFDGAATMAILDKEKVSVIYGTPTMHADVVYRASQLSEEERRTKFATVDYVISGGASISKQLMKQLHETLGLKKSICAYGMTETSPATFMAQLNETGEKKCYDTVGYIMDHTEAKVVDQNGRVVPFGTAGELLIRGYCNMLGYWEDEQKTKDTIGPDRWLRTGDQFILTSDGYGQVVGRMKDLIIRGGENIYPLEIEEFIQTHSDVLEAYAYGIADERMGEEVGISIKLKENAKLNVDDIKAFCKGKIAHFKIPKYIEFVSDFPKTTSGKIQKYVLSKKIEDKIKSGKL</sequence>
<comment type="catalytic activity">
    <reaction evidence="7">
        <text>a medium-chain fatty acid + ATP + CoA = a medium-chain fatty acyl-CoA + AMP + diphosphate</text>
        <dbReference type="Rhea" id="RHEA:48340"/>
        <dbReference type="ChEBI" id="CHEBI:30616"/>
        <dbReference type="ChEBI" id="CHEBI:33019"/>
        <dbReference type="ChEBI" id="CHEBI:57287"/>
        <dbReference type="ChEBI" id="CHEBI:59558"/>
        <dbReference type="ChEBI" id="CHEBI:90546"/>
        <dbReference type="ChEBI" id="CHEBI:456215"/>
        <dbReference type="EC" id="6.2.1.2"/>
    </reaction>
</comment>
<organism evidence="10">
    <name type="scientific">Cacopsylla melanoneura</name>
    <dbReference type="NCBI Taxonomy" id="428564"/>
    <lineage>
        <taxon>Eukaryota</taxon>
        <taxon>Metazoa</taxon>
        <taxon>Ecdysozoa</taxon>
        <taxon>Arthropoda</taxon>
        <taxon>Hexapoda</taxon>
        <taxon>Insecta</taxon>
        <taxon>Pterygota</taxon>
        <taxon>Neoptera</taxon>
        <taxon>Paraneoptera</taxon>
        <taxon>Hemiptera</taxon>
        <taxon>Sternorrhyncha</taxon>
        <taxon>Psylloidea</taxon>
        <taxon>Psyllidae</taxon>
        <taxon>Psyllinae</taxon>
        <taxon>Cacopsylla</taxon>
    </lineage>
</organism>
<dbReference type="SUPFAM" id="SSF56801">
    <property type="entry name" value="Acetyl-CoA synthetase-like"/>
    <property type="match status" value="1"/>
</dbReference>
<dbReference type="EMBL" id="HBUF01344382">
    <property type="protein sequence ID" value="CAG6707668.1"/>
    <property type="molecule type" value="Transcribed_RNA"/>
</dbReference>
<dbReference type="EC" id="6.2.1.2" evidence="4"/>
<comment type="similarity">
    <text evidence="1">Belongs to the ATP-dependent AMP-binding enzyme family.</text>
</comment>
<evidence type="ECO:0000256" key="4">
    <source>
        <dbReference type="ARBA" id="ARBA00039009"/>
    </source>
</evidence>
<dbReference type="Gene3D" id="3.30.300.30">
    <property type="match status" value="1"/>
</dbReference>
<evidence type="ECO:0000256" key="2">
    <source>
        <dbReference type="ARBA" id="ARBA00022598"/>
    </source>
</evidence>
<dbReference type="PANTHER" id="PTHR43201:SF5">
    <property type="entry name" value="MEDIUM-CHAIN ACYL-COA LIGASE ACSF2, MITOCHONDRIAL"/>
    <property type="match status" value="1"/>
</dbReference>
<evidence type="ECO:0000256" key="5">
    <source>
        <dbReference type="ARBA" id="ARBA00039638"/>
    </source>
</evidence>